<name>A0A8S3YD44_PARAO</name>
<keyword evidence="4" id="KW-1185">Reference proteome</keyword>
<reference evidence="3" key="1">
    <citation type="submission" date="2021-04" db="EMBL/GenBank/DDBJ databases">
        <authorList>
            <person name="Tunstrom K."/>
        </authorList>
    </citation>
    <scope>NUCLEOTIDE SEQUENCE</scope>
</reference>
<keyword evidence="1" id="KW-0175">Coiled coil</keyword>
<feature type="region of interest" description="Disordered" evidence="2">
    <location>
        <begin position="105"/>
        <end position="132"/>
    </location>
</feature>
<sequence>MKEEMAAETREITEAVAKNVLESINEKLTALVEENKSLKTEVKILHEKIKQMEEHIRKNNIIFGVKEEQHNESLDESTIILLERNLNIHIVLNEINNAYRLGEKKNNKPRPISLQQTGNEMKYSRTKRNWIR</sequence>
<feature type="coiled-coil region" evidence="1">
    <location>
        <begin position="21"/>
        <end position="55"/>
    </location>
</feature>
<proteinExistence type="predicted"/>
<evidence type="ECO:0000313" key="3">
    <source>
        <dbReference type="EMBL" id="CAG5055697.1"/>
    </source>
</evidence>
<evidence type="ECO:0000256" key="1">
    <source>
        <dbReference type="SAM" id="Coils"/>
    </source>
</evidence>
<dbReference type="Proteomes" id="UP000691718">
    <property type="component" value="Unassembled WGS sequence"/>
</dbReference>
<dbReference type="EMBL" id="CAJQZP010001584">
    <property type="protein sequence ID" value="CAG5055697.1"/>
    <property type="molecule type" value="Genomic_DNA"/>
</dbReference>
<evidence type="ECO:0000313" key="4">
    <source>
        <dbReference type="Proteomes" id="UP000691718"/>
    </source>
</evidence>
<dbReference type="OrthoDB" id="341421at2759"/>
<evidence type="ECO:0000256" key="2">
    <source>
        <dbReference type="SAM" id="MobiDB-lite"/>
    </source>
</evidence>
<dbReference type="AlphaFoldDB" id="A0A8S3YD44"/>
<protein>
    <submittedName>
        <fullName evidence="3">(apollo) hypothetical protein</fullName>
    </submittedName>
</protein>
<organism evidence="3 4">
    <name type="scientific">Parnassius apollo</name>
    <name type="common">Apollo butterfly</name>
    <name type="synonym">Papilio apollo</name>
    <dbReference type="NCBI Taxonomy" id="110799"/>
    <lineage>
        <taxon>Eukaryota</taxon>
        <taxon>Metazoa</taxon>
        <taxon>Ecdysozoa</taxon>
        <taxon>Arthropoda</taxon>
        <taxon>Hexapoda</taxon>
        <taxon>Insecta</taxon>
        <taxon>Pterygota</taxon>
        <taxon>Neoptera</taxon>
        <taxon>Endopterygota</taxon>
        <taxon>Lepidoptera</taxon>
        <taxon>Glossata</taxon>
        <taxon>Ditrysia</taxon>
        <taxon>Papilionoidea</taxon>
        <taxon>Papilionidae</taxon>
        <taxon>Parnassiinae</taxon>
        <taxon>Parnassini</taxon>
        <taxon>Parnassius</taxon>
        <taxon>Parnassius</taxon>
    </lineage>
</organism>
<comment type="caution">
    <text evidence="3">The sequence shown here is derived from an EMBL/GenBank/DDBJ whole genome shotgun (WGS) entry which is preliminary data.</text>
</comment>
<accession>A0A8S3YD44</accession>
<gene>
    <name evidence="3" type="ORF">PAPOLLO_LOCUS26410</name>
</gene>